<evidence type="ECO:0000256" key="2">
    <source>
        <dbReference type="SAM" id="MobiDB-lite"/>
    </source>
</evidence>
<dbReference type="GO" id="GO:0030036">
    <property type="term" value="P:actin cytoskeleton organization"/>
    <property type="evidence" value="ECO:0007669"/>
    <property type="project" value="TreeGrafter"/>
</dbReference>
<dbReference type="GO" id="GO:0051496">
    <property type="term" value="P:positive regulation of stress fiber assembly"/>
    <property type="evidence" value="ECO:0007669"/>
    <property type="project" value="TreeGrafter"/>
</dbReference>
<dbReference type="InterPro" id="IPR039919">
    <property type="entry name" value="ARHGEF10/ARHGEF17"/>
</dbReference>
<protein>
    <submittedName>
        <fullName evidence="3">Uncharacterized protein</fullName>
    </submittedName>
</protein>
<dbReference type="PANTHER" id="PTHR12877">
    <property type="entry name" value="RHO GUANINE NUCLEOTIDE EXCHANGE FACTOR"/>
    <property type="match status" value="1"/>
</dbReference>
<name>A0AAD7R9A0_9TELE</name>
<dbReference type="PANTHER" id="PTHR12877:SF14">
    <property type="entry name" value="RHO GUANINE NUCLEOTIDE EXCHANGE FACTOR 10"/>
    <property type="match status" value="1"/>
</dbReference>
<feature type="compositionally biased region" description="Polar residues" evidence="2">
    <location>
        <begin position="168"/>
        <end position="181"/>
    </location>
</feature>
<dbReference type="GO" id="GO:0005085">
    <property type="term" value="F:guanyl-nucleotide exchange factor activity"/>
    <property type="evidence" value="ECO:0007669"/>
    <property type="project" value="UniProtKB-KW"/>
</dbReference>
<proteinExistence type="predicted"/>
<dbReference type="AlphaFoldDB" id="A0AAD7R9A0"/>
<dbReference type="GO" id="GO:0090307">
    <property type="term" value="P:mitotic spindle assembly"/>
    <property type="evidence" value="ECO:0007669"/>
    <property type="project" value="TreeGrafter"/>
</dbReference>
<feature type="region of interest" description="Disordered" evidence="2">
    <location>
        <begin position="1"/>
        <end position="24"/>
    </location>
</feature>
<dbReference type="GO" id="GO:0005813">
    <property type="term" value="C:centrosome"/>
    <property type="evidence" value="ECO:0007669"/>
    <property type="project" value="TreeGrafter"/>
</dbReference>
<evidence type="ECO:0000256" key="1">
    <source>
        <dbReference type="ARBA" id="ARBA00022658"/>
    </source>
</evidence>
<evidence type="ECO:0000313" key="4">
    <source>
        <dbReference type="Proteomes" id="UP001221898"/>
    </source>
</evidence>
<feature type="region of interest" description="Disordered" evidence="2">
    <location>
        <begin position="168"/>
        <end position="215"/>
    </location>
</feature>
<accession>A0AAD7R9A0</accession>
<comment type="caution">
    <text evidence="3">The sequence shown here is derived from an EMBL/GenBank/DDBJ whole genome shotgun (WGS) entry which is preliminary data.</text>
</comment>
<dbReference type="Proteomes" id="UP001221898">
    <property type="component" value="Unassembled WGS sequence"/>
</dbReference>
<gene>
    <name evidence="3" type="ORF">AAFF_G00298520</name>
</gene>
<keyword evidence="4" id="KW-1185">Reference proteome</keyword>
<organism evidence="3 4">
    <name type="scientific">Aldrovandia affinis</name>
    <dbReference type="NCBI Taxonomy" id="143900"/>
    <lineage>
        <taxon>Eukaryota</taxon>
        <taxon>Metazoa</taxon>
        <taxon>Chordata</taxon>
        <taxon>Craniata</taxon>
        <taxon>Vertebrata</taxon>
        <taxon>Euteleostomi</taxon>
        <taxon>Actinopterygii</taxon>
        <taxon>Neopterygii</taxon>
        <taxon>Teleostei</taxon>
        <taxon>Notacanthiformes</taxon>
        <taxon>Halosauridae</taxon>
        <taxon>Aldrovandia</taxon>
    </lineage>
</organism>
<reference evidence="3" key="1">
    <citation type="journal article" date="2023" name="Science">
        <title>Genome structures resolve the early diversification of teleost fishes.</title>
        <authorList>
            <person name="Parey E."/>
            <person name="Louis A."/>
            <person name="Montfort J."/>
            <person name="Bouchez O."/>
            <person name="Roques C."/>
            <person name="Iampietro C."/>
            <person name="Lluch J."/>
            <person name="Castinel A."/>
            <person name="Donnadieu C."/>
            <person name="Desvignes T."/>
            <person name="Floi Bucao C."/>
            <person name="Jouanno E."/>
            <person name="Wen M."/>
            <person name="Mejri S."/>
            <person name="Dirks R."/>
            <person name="Jansen H."/>
            <person name="Henkel C."/>
            <person name="Chen W.J."/>
            <person name="Zahm M."/>
            <person name="Cabau C."/>
            <person name="Klopp C."/>
            <person name="Thompson A.W."/>
            <person name="Robinson-Rechavi M."/>
            <person name="Braasch I."/>
            <person name="Lecointre G."/>
            <person name="Bobe J."/>
            <person name="Postlethwait J.H."/>
            <person name="Berthelot C."/>
            <person name="Roest Crollius H."/>
            <person name="Guiguen Y."/>
        </authorList>
    </citation>
    <scope>NUCLEOTIDE SEQUENCE</scope>
    <source>
        <strain evidence="3">NC1722</strain>
    </source>
</reference>
<evidence type="ECO:0000313" key="3">
    <source>
        <dbReference type="EMBL" id="KAJ8371940.1"/>
    </source>
</evidence>
<sequence length="274" mass="30524">MMPTEEEGSASAPPAAPRTVSQGKVSPYSVIDIAPLQQQQLPPLPPPPPLILLLSRAGPPFPLPGLRHPDQHPAITPAYTTPVIIRHLSVEDDVTIVRSCNASLDSEEYPVITEEDALSKWVSDPANTAWMDNPDEVIYDDVPRENSDSTTDPEEMIYDDVELGEEGCSSSLDNGWSSSEFESYDEHSEGEGQGRNGLPDAFMRGTNPRSKTHLSEDLSRLKERYERKMRDLMASAVGTVELQQIRQKHEIKMQKLVKAARMGPKTAWRKPELW</sequence>
<keyword evidence="1" id="KW-0344">Guanine-nucleotide releasing factor</keyword>
<dbReference type="EMBL" id="JAINUG010000423">
    <property type="protein sequence ID" value="KAJ8371940.1"/>
    <property type="molecule type" value="Genomic_DNA"/>
</dbReference>